<sequence>MDNVTYFSDESVAAVLIAPHATFSVIATIFVVLRVYTARYITKNNWTFDEYVAIAALIANHLMLISECISVSHGLGANMIKVTNEYGLSNFLKSILGIECAYGVACPLSKSAVLAMYYRIFKSSNLLRYSTYIIAFMLARWGLAVVVVSIFSCNPIYGFWEPTLPSKCINSSQFYIGITIPNIIFDLLTVGLPIREIWKLQMGRDKKWAITSVFLLGGVVVIASIARLVLFFIFLPGAPPTGNNISQTVVFPHAASAIETCLAIIGACLPPCAPFLKKLLKLAVTTVSSSSGNLDNKKSNNNNPNTLVTIGKISNRGPGTSRKRTIDDGLEGGSFERLDDDASLQGSTDELYTGMGHKKGGKSEIRVQHEVQVESSENPGYDNYHAGGIPLRNL</sequence>
<dbReference type="GO" id="GO:0016020">
    <property type="term" value="C:membrane"/>
    <property type="evidence" value="ECO:0007669"/>
    <property type="project" value="UniProtKB-SubCell"/>
</dbReference>
<dbReference type="EMBL" id="JAAMOD010000447">
    <property type="protein sequence ID" value="KAF5228639.1"/>
    <property type="molecule type" value="Genomic_DNA"/>
</dbReference>
<evidence type="ECO:0000259" key="8">
    <source>
        <dbReference type="Pfam" id="PF20684"/>
    </source>
</evidence>
<evidence type="ECO:0000256" key="2">
    <source>
        <dbReference type="ARBA" id="ARBA00022692"/>
    </source>
</evidence>
<feature type="transmembrane region" description="Helical" evidence="7">
    <location>
        <begin position="254"/>
        <end position="276"/>
    </location>
</feature>
<dbReference type="InterPro" id="IPR049326">
    <property type="entry name" value="Rhodopsin_dom_fungi"/>
</dbReference>
<comment type="similarity">
    <text evidence="5">Belongs to the SAT4 family.</text>
</comment>
<feature type="transmembrane region" description="Helical" evidence="7">
    <location>
        <begin position="172"/>
        <end position="192"/>
    </location>
</feature>
<evidence type="ECO:0000256" key="1">
    <source>
        <dbReference type="ARBA" id="ARBA00004141"/>
    </source>
</evidence>
<evidence type="ECO:0000256" key="7">
    <source>
        <dbReference type="SAM" id="Phobius"/>
    </source>
</evidence>
<comment type="subcellular location">
    <subcellularLocation>
        <location evidence="1">Membrane</location>
        <topology evidence="1">Multi-pass membrane protein</topology>
    </subcellularLocation>
</comment>
<keyword evidence="10" id="KW-1185">Reference proteome</keyword>
<dbReference type="AlphaFoldDB" id="A0AAN6BVL4"/>
<dbReference type="PANTHER" id="PTHR33048:SF163">
    <property type="entry name" value="INTEGRAL MEMBRANE PROTEIN (AFU_ORTHOLOGUE AFUA_8G05510)"/>
    <property type="match status" value="1"/>
</dbReference>
<dbReference type="PANTHER" id="PTHR33048">
    <property type="entry name" value="PTH11-LIKE INTEGRAL MEMBRANE PROTEIN (AFU_ORTHOLOGUE AFUA_5G11245)"/>
    <property type="match status" value="1"/>
</dbReference>
<feature type="transmembrane region" description="Helical" evidence="7">
    <location>
        <begin position="12"/>
        <end position="36"/>
    </location>
</feature>
<evidence type="ECO:0000256" key="3">
    <source>
        <dbReference type="ARBA" id="ARBA00022989"/>
    </source>
</evidence>
<feature type="transmembrane region" description="Helical" evidence="7">
    <location>
        <begin position="95"/>
        <end position="117"/>
    </location>
</feature>
<keyword evidence="4 7" id="KW-0472">Membrane</keyword>
<name>A0AAN6BVL4_FUSAU</name>
<evidence type="ECO:0000256" key="5">
    <source>
        <dbReference type="ARBA" id="ARBA00038359"/>
    </source>
</evidence>
<feature type="transmembrane region" description="Helical" evidence="7">
    <location>
        <begin position="129"/>
        <end position="152"/>
    </location>
</feature>
<evidence type="ECO:0000313" key="10">
    <source>
        <dbReference type="Proteomes" id="UP000537989"/>
    </source>
</evidence>
<feature type="transmembrane region" description="Helical" evidence="7">
    <location>
        <begin position="213"/>
        <end position="234"/>
    </location>
</feature>
<gene>
    <name evidence="9" type="ORF">FAUST_10944</name>
</gene>
<dbReference type="InterPro" id="IPR052337">
    <property type="entry name" value="SAT4-like"/>
</dbReference>
<dbReference type="Proteomes" id="UP000537989">
    <property type="component" value="Unassembled WGS sequence"/>
</dbReference>
<protein>
    <recommendedName>
        <fullName evidence="8">Rhodopsin domain-containing protein</fullName>
    </recommendedName>
</protein>
<dbReference type="Pfam" id="PF20684">
    <property type="entry name" value="Fung_rhodopsin"/>
    <property type="match status" value="1"/>
</dbReference>
<reference evidence="9 10" key="1">
    <citation type="submission" date="2020-02" db="EMBL/GenBank/DDBJ databases">
        <title>Identification and distribution of gene clusters putatively required for synthesis of sphingolipid metabolism inhibitors in phylogenetically diverse species of the filamentous fungus Fusarium.</title>
        <authorList>
            <person name="Kim H.-S."/>
            <person name="Busman M."/>
            <person name="Brown D.W."/>
            <person name="Divon H."/>
            <person name="Uhlig S."/>
            <person name="Proctor R.H."/>
        </authorList>
    </citation>
    <scope>NUCLEOTIDE SEQUENCE [LARGE SCALE GENOMIC DNA]</scope>
    <source>
        <strain evidence="9 10">NRRL 2903</strain>
    </source>
</reference>
<accession>A0AAN6BVL4</accession>
<keyword evidence="2 7" id="KW-0812">Transmembrane</keyword>
<feature type="region of interest" description="Disordered" evidence="6">
    <location>
        <begin position="289"/>
        <end position="333"/>
    </location>
</feature>
<evidence type="ECO:0000313" key="9">
    <source>
        <dbReference type="EMBL" id="KAF5228639.1"/>
    </source>
</evidence>
<feature type="transmembrane region" description="Helical" evidence="7">
    <location>
        <begin position="48"/>
        <end position="75"/>
    </location>
</feature>
<feature type="domain" description="Rhodopsin" evidence="8">
    <location>
        <begin position="37"/>
        <end position="278"/>
    </location>
</feature>
<evidence type="ECO:0000256" key="6">
    <source>
        <dbReference type="SAM" id="MobiDB-lite"/>
    </source>
</evidence>
<feature type="region of interest" description="Disordered" evidence="6">
    <location>
        <begin position="373"/>
        <end position="394"/>
    </location>
</feature>
<evidence type="ECO:0000256" key="4">
    <source>
        <dbReference type="ARBA" id="ARBA00023136"/>
    </source>
</evidence>
<organism evidence="9 10">
    <name type="scientific">Fusarium austroamericanum</name>
    <dbReference type="NCBI Taxonomy" id="282268"/>
    <lineage>
        <taxon>Eukaryota</taxon>
        <taxon>Fungi</taxon>
        <taxon>Dikarya</taxon>
        <taxon>Ascomycota</taxon>
        <taxon>Pezizomycotina</taxon>
        <taxon>Sordariomycetes</taxon>
        <taxon>Hypocreomycetidae</taxon>
        <taxon>Hypocreales</taxon>
        <taxon>Nectriaceae</taxon>
        <taxon>Fusarium</taxon>
    </lineage>
</organism>
<comment type="caution">
    <text evidence="9">The sequence shown here is derived from an EMBL/GenBank/DDBJ whole genome shotgun (WGS) entry which is preliminary data.</text>
</comment>
<proteinExistence type="inferred from homology"/>
<feature type="compositionally biased region" description="Low complexity" evidence="6">
    <location>
        <begin position="289"/>
        <end position="305"/>
    </location>
</feature>
<keyword evidence="3 7" id="KW-1133">Transmembrane helix</keyword>